<proteinExistence type="predicted"/>
<dbReference type="RefSeq" id="WP_014560879.1">
    <property type="nucleotide sequence ID" value="NC_017464.1"/>
</dbReference>
<protein>
    <submittedName>
        <fullName evidence="1">Uncharacterized protein</fullName>
    </submittedName>
</protein>
<dbReference type="EMBL" id="CP003418">
    <property type="protein sequence ID" value="AFH49730.1"/>
    <property type="molecule type" value="Genomic_DNA"/>
</dbReference>
<evidence type="ECO:0000313" key="1">
    <source>
        <dbReference type="EMBL" id="AFH49730.1"/>
    </source>
</evidence>
<dbReference type="KEGG" id="ial:IALB_2025"/>
<name>I0AL73_IGNAJ</name>
<organism evidence="1 2">
    <name type="scientific">Ignavibacterium album (strain DSM 19864 / JCM 16511 / NBRC 101810 / Mat9-16)</name>
    <dbReference type="NCBI Taxonomy" id="945713"/>
    <lineage>
        <taxon>Bacteria</taxon>
        <taxon>Pseudomonadati</taxon>
        <taxon>Ignavibacteriota</taxon>
        <taxon>Ignavibacteria</taxon>
        <taxon>Ignavibacteriales</taxon>
        <taxon>Ignavibacteriaceae</taxon>
        <taxon>Ignavibacterium</taxon>
    </lineage>
</organism>
<evidence type="ECO:0000313" key="2">
    <source>
        <dbReference type="Proteomes" id="UP000007394"/>
    </source>
</evidence>
<keyword evidence="2" id="KW-1185">Reference proteome</keyword>
<reference evidence="1 2" key="1">
    <citation type="journal article" date="2012" name="Front. Microbiol.">
        <title>Complete genome of Ignavibacterium album, a metabolically versatile, flagellated, facultative anaerobe from the phylum Chlorobi.</title>
        <authorList>
            <person name="Liu Z."/>
            <person name="Frigaard N.-U."/>
            <person name="Vogl K."/>
            <person name="Iino T."/>
            <person name="Ohkuma M."/>
            <person name="Overmann J."/>
            <person name="Bryant D.A."/>
        </authorList>
    </citation>
    <scope>NUCLEOTIDE SEQUENCE [LARGE SCALE GENOMIC DNA]</scope>
    <source>
        <strain evidence="2">DSM 19864 / JCM 16511 / NBRC 101810 / Mat9-16</strain>
    </source>
</reference>
<dbReference type="STRING" id="945713.IALB_2025"/>
<dbReference type="HOGENOM" id="CLU_1852495_0_0_10"/>
<accession>I0AL73</accession>
<dbReference type="AlphaFoldDB" id="I0AL73"/>
<gene>
    <name evidence="1" type="ordered locus">IALB_2025</name>
</gene>
<sequence>MCLSEKIVVAEYPDKIECNELNPNKTVNEVSKIKSVLKPFDRKELINDFLINEIKVDAFEKSSEIVIQIDNPNEFEIRNFDLVIDSKKLSDKIIYDIQINGKSRFVQKDSLTNYYKINFESISPKEEIRINIIFDNNI</sequence>
<dbReference type="Proteomes" id="UP000007394">
    <property type="component" value="Chromosome"/>
</dbReference>